<sequence>MDNFEWSSGYTFRFGIHHVSSLLLNLYYYRTTVLLGCWDDETHTQSAGGMN</sequence>
<keyword evidence="1" id="KW-1185">Reference proteome</keyword>
<dbReference type="WBParaSite" id="ALUE_0000239601-mRNA-1">
    <property type="protein sequence ID" value="ALUE_0000239601-mRNA-1"/>
    <property type="gene ID" value="ALUE_0000239601"/>
</dbReference>
<dbReference type="Proteomes" id="UP000036681">
    <property type="component" value="Unplaced"/>
</dbReference>
<accession>A0A0M3HLK1</accession>
<dbReference type="AlphaFoldDB" id="A0A0M3HLK1"/>
<name>A0A0M3HLK1_ASCLU</name>
<dbReference type="GO" id="GO:0004553">
    <property type="term" value="F:hydrolase activity, hydrolyzing O-glycosyl compounds"/>
    <property type="evidence" value="ECO:0007669"/>
    <property type="project" value="InterPro"/>
</dbReference>
<proteinExistence type="predicted"/>
<evidence type="ECO:0000313" key="1">
    <source>
        <dbReference type="Proteomes" id="UP000036681"/>
    </source>
</evidence>
<dbReference type="Gene3D" id="3.20.20.80">
    <property type="entry name" value="Glycosidases"/>
    <property type="match status" value="1"/>
</dbReference>
<evidence type="ECO:0000313" key="2">
    <source>
        <dbReference type="WBParaSite" id="ALUE_0000239601-mRNA-1"/>
    </source>
</evidence>
<dbReference type="GO" id="GO:0005975">
    <property type="term" value="P:carbohydrate metabolic process"/>
    <property type="evidence" value="ECO:0007669"/>
    <property type="project" value="InterPro"/>
</dbReference>
<organism evidence="1 2">
    <name type="scientific">Ascaris lumbricoides</name>
    <name type="common">Giant roundworm</name>
    <dbReference type="NCBI Taxonomy" id="6252"/>
    <lineage>
        <taxon>Eukaryota</taxon>
        <taxon>Metazoa</taxon>
        <taxon>Ecdysozoa</taxon>
        <taxon>Nematoda</taxon>
        <taxon>Chromadorea</taxon>
        <taxon>Rhabditida</taxon>
        <taxon>Spirurina</taxon>
        <taxon>Ascaridomorpha</taxon>
        <taxon>Ascaridoidea</taxon>
        <taxon>Ascarididae</taxon>
        <taxon>Ascaris</taxon>
    </lineage>
</organism>
<protein>
    <submittedName>
        <fullName evidence="2">Uncharacterized protein</fullName>
    </submittedName>
</protein>
<reference evidence="2" key="1">
    <citation type="submission" date="2017-02" db="UniProtKB">
        <authorList>
            <consortium name="WormBaseParasite"/>
        </authorList>
    </citation>
    <scope>IDENTIFICATION</scope>
</reference>